<evidence type="ECO:0000313" key="1">
    <source>
        <dbReference type="EMBL" id="KLJ11002.1"/>
    </source>
</evidence>
<name>A0A0H1BIY8_9EURO</name>
<organism evidence="1 2">
    <name type="scientific">Blastomyces silverae</name>
    <dbReference type="NCBI Taxonomy" id="2060906"/>
    <lineage>
        <taxon>Eukaryota</taxon>
        <taxon>Fungi</taxon>
        <taxon>Dikarya</taxon>
        <taxon>Ascomycota</taxon>
        <taxon>Pezizomycotina</taxon>
        <taxon>Eurotiomycetes</taxon>
        <taxon>Eurotiomycetidae</taxon>
        <taxon>Onygenales</taxon>
        <taxon>Ajellomycetaceae</taxon>
        <taxon>Blastomyces</taxon>
    </lineage>
</organism>
<feature type="non-terminal residue" evidence="1">
    <location>
        <position position="1"/>
    </location>
</feature>
<feature type="non-terminal residue" evidence="1">
    <location>
        <position position="56"/>
    </location>
</feature>
<dbReference type="AlphaFoldDB" id="A0A0H1BIY8"/>
<dbReference type="Proteomes" id="UP000053573">
    <property type="component" value="Unassembled WGS sequence"/>
</dbReference>
<evidence type="ECO:0000313" key="2">
    <source>
        <dbReference type="Proteomes" id="UP000053573"/>
    </source>
</evidence>
<dbReference type="EMBL" id="LDEV01001805">
    <property type="protein sequence ID" value="KLJ11002.1"/>
    <property type="molecule type" value="Genomic_DNA"/>
</dbReference>
<protein>
    <submittedName>
        <fullName evidence="1">Uncharacterized protein</fullName>
    </submittedName>
</protein>
<sequence>YTDETRYLQVQYRLTAASVTVFGCDDGGAQDLMASRQPYFDGFHHSKLDRWWRQGG</sequence>
<comment type="caution">
    <text evidence="1">The sequence shown here is derived from an EMBL/GenBank/DDBJ whole genome shotgun (WGS) entry which is preliminary data.</text>
</comment>
<keyword evidence="2" id="KW-1185">Reference proteome</keyword>
<gene>
    <name evidence="1" type="ORF">EMPG_13711</name>
</gene>
<accession>A0A0H1BIY8</accession>
<reference evidence="2" key="1">
    <citation type="journal article" date="2015" name="PLoS Genet.">
        <title>The dynamic genome and transcriptome of the human fungal pathogen Blastomyces and close relative Emmonsia.</title>
        <authorList>
            <person name="Munoz J.F."/>
            <person name="Gauthier G.M."/>
            <person name="Desjardins C.A."/>
            <person name="Gallo J.E."/>
            <person name="Holder J."/>
            <person name="Sullivan T.D."/>
            <person name="Marty A.J."/>
            <person name="Carmen J.C."/>
            <person name="Chen Z."/>
            <person name="Ding L."/>
            <person name="Gujja S."/>
            <person name="Magrini V."/>
            <person name="Misas E."/>
            <person name="Mitreva M."/>
            <person name="Priest M."/>
            <person name="Saif S."/>
            <person name="Whiston E.A."/>
            <person name="Young S."/>
            <person name="Zeng Q."/>
            <person name="Goldman W.E."/>
            <person name="Mardis E.R."/>
            <person name="Taylor J.W."/>
            <person name="McEwen J.G."/>
            <person name="Clay O.K."/>
            <person name="Klein B.S."/>
            <person name="Cuomo C.A."/>
        </authorList>
    </citation>
    <scope>NUCLEOTIDE SEQUENCE [LARGE SCALE GENOMIC DNA]</scope>
    <source>
        <strain evidence="2">UAMH 139</strain>
    </source>
</reference>
<proteinExistence type="predicted"/>